<dbReference type="EC" id="3.1.-.-" evidence="4"/>
<dbReference type="InterPro" id="IPR007346">
    <property type="entry name" value="Endonuclease-I"/>
</dbReference>
<dbReference type="PANTHER" id="PTHR33607">
    <property type="entry name" value="ENDONUCLEASE-1"/>
    <property type="match status" value="1"/>
</dbReference>
<dbReference type="Pfam" id="PF04231">
    <property type="entry name" value="Endonuclease_1"/>
    <property type="match status" value="1"/>
</dbReference>
<dbReference type="EMBL" id="AMCI01007864">
    <property type="protein sequence ID" value="EJW91916.1"/>
    <property type="molecule type" value="Genomic_DNA"/>
</dbReference>
<name>J9FAH7_9ZZZZ</name>
<evidence type="ECO:0000256" key="2">
    <source>
        <dbReference type="ARBA" id="ARBA00022801"/>
    </source>
</evidence>
<comment type="caution">
    <text evidence="4">The sequence shown here is derived from an EMBL/GenBank/DDBJ whole genome shotgun (WGS) entry which is preliminary data.</text>
</comment>
<evidence type="ECO:0000256" key="1">
    <source>
        <dbReference type="ARBA" id="ARBA00022722"/>
    </source>
</evidence>
<dbReference type="GO" id="GO:0016787">
    <property type="term" value="F:hydrolase activity"/>
    <property type="evidence" value="ECO:0007669"/>
    <property type="project" value="UniProtKB-KW"/>
</dbReference>
<proteinExistence type="predicted"/>
<keyword evidence="2 4" id="KW-0378">Hydrolase</keyword>
<dbReference type="Pfam" id="PF13290">
    <property type="entry name" value="CHB_HEX_C_1"/>
    <property type="match status" value="1"/>
</dbReference>
<dbReference type="SUPFAM" id="SSF54060">
    <property type="entry name" value="His-Me finger endonucleases"/>
    <property type="match status" value="1"/>
</dbReference>
<gene>
    <name evidence="4" type="ORF">EVA_19976</name>
</gene>
<reference evidence="4" key="1">
    <citation type="journal article" date="2012" name="PLoS ONE">
        <title>Gene sets for utilization of primary and secondary nutrition supplies in the distal gut of endangered iberian lynx.</title>
        <authorList>
            <person name="Alcaide M."/>
            <person name="Messina E."/>
            <person name="Richter M."/>
            <person name="Bargiela R."/>
            <person name="Peplies J."/>
            <person name="Huws S.A."/>
            <person name="Newbold C.J."/>
            <person name="Golyshin P.N."/>
            <person name="Simon M.A."/>
            <person name="Lopez G."/>
            <person name="Yakimov M.M."/>
            <person name="Ferrer M."/>
        </authorList>
    </citation>
    <scope>NUCLEOTIDE SEQUENCE</scope>
</reference>
<protein>
    <submittedName>
        <fullName evidence="4">Endonuclease I</fullName>
        <ecNumber evidence="4">3.1.-.-</ecNumber>
    </submittedName>
</protein>
<evidence type="ECO:0000313" key="4">
    <source>
        <dbReference type="EMBL" id="EJW91916.1"/>
    </source>
</evidence>
<organism evidence="4">
    <name type="scientific">gut metagenome</name>
    <dbReference type="NCBI Taxonomy" id="749906"/>
    <lineage>
        <taxon>unclassified sequences</taxon>
        <taxon>metagenomes</taxon>
        <taxon>organismal metagenomes</taxon>
    </lineage>
</organism>
<evidence type="ECO:0000259" key="3">
    <source>
        <dbReference type="Pfam" id="PF13290"/>
    </source>
</evidence>
<dbReference type="PANTHER" id="PTHR33607:SF2">
    <property type="entry name" value="ENDONUCLEASE-1"/>
    <property type="match status" value="1"/>
</dbReference>
<dbReference type="AlphaFoldDB" id="J9FAH7"/>
<keyword evidence="1" id="KW-0540">Nuclease</keyword>
<accession>J9FAH7</accession>
<dbReference type="InterPro" id="IPR059177">
    <property type="entry name" value="GH29D-like_dom"/>
</dbReference>
<dbReference type="InterPro" id="IPR044925">
    <property type="entry name" value="His-Me_finger_sf"/>
</dbReference>
<keyword evidence="4" id="KW-0255">Endonuclease</keyword>
<feature type="domain" description="GH29D-like beta-sandwich" evidence="3">
    <location>
        <begin position="281"/>
        <end position="342"/>
    </location>
</feature>
<sequence>MLLIPLIAQAQRHPSYYQSAKGANGYNLKTALFRIISEHEARSYKQLWQDFKKTDVRPDGKIWDIYSNATNYTPGGSAQGANYKKEGDSYNREHSFPKSWFDDGHPMYTDLFHLYPSDGYVNNRRSNYPFGETNGETYTSKNGYSKLGSCTTPGYNGTVFEPNDELKGDLARTYFYMATAYEDKIASWHSPMLAGNKYPAYAKWAIDMLLHWAQEDPVSEKEIARNEAVYQIQRNRNPFIDYPGLEQYIWGSMTSTPFDPENYGTVTPQPTEVAAPVFSTPSGTVTAGTKVTISCATAGATIHYTINQGQEQTKAAPVEYTVNETTHISAYARLGEKQSQTVTAQYTVQSTTPEISQTSDLYVMLTDESKLRAGMPVLILCNEKKVAMAEQGNNIRNYVNVEPSTEGSLTTKVNGQGLPYAFVLGGTTDAWTLTDPVAKVFVSLNKSENKIHTSATADTPNAQWTITLTTDGIATIENKAIGERFIQYNPSSPRFACYKGSQSEVSLYGQPTATDIQQIEQQQQGVVTVYDLAGRFVCHTTTLKQALQQLPQGLYVINGKKVWVR</sequence>
<dbReference type="GO" id="GO:0004519">
    <property type="term" value="F:endonuclease activity"/>
    <property type="evidence" value="ECO:0007669"/>
    <property type="project" value="UniProtKB-KW"/>
</dbReference>